<proteinExistence type="predicted"/>
<protein>
    <submittedName>
        <fullName evidence="1">DUF2267 domain-containing protein</fullName>
    </submittedName>
</protein>
<dbReference type="EMBL" id="JBHSAJ010000036">
    <property type="protein sequence ID" value="MFC3935525.1"/>
    <property type="molecule type" value="Genomic_DNA"/>
</dbReference>
<dbReference type="RefSeq" id="WP_055394883.1">
    <property type="nucleotide sequence ID" value="NZ_JAMXAX010000069.1"/>
</dbReference>
<accession>A0ABV8DAY9</accession>
<keyword evidence="2" id="KW-1185">Reference proteome</keyword>
<sequence>MPWPPEYQRASVDFEKFMVAARDHAGLATTNMAWNMVEGVLHVFRRRLTLEQALRFADQLPPAVRGLFVEGWRPGDHVASVGTRADLLAEVRSLRREHNFSPDNAIESVGFALFAVLPSDAFARALEALPPELRELWSGVGKPA</sequence>
<evidence type="ECO:0000313" key="2">
    <source>
        <dbReference type="Proteomes" id="UP001595693"/>
    </source>
</evidence>
<organism evidence="1 2">
    <name type="scientific">Acidovorax facilis</name>
    <dbReference type="NCBI Taxonomy" id="12917"/>
    <lineage>
        <taxon>Bacteria</taxon>
        <taxon>Pseudomonadati</taxon>
        <taxon>Pseudomonadota</taxon>
        <taxon>Betaproteobacteria</taxon>
        <taxon>Burkholderiales</taxon>
        <taxon>Comamonadaceae</taxon>
        <taxon>Acidovorax</taxon>
    </lineage>
</organism>
<reference evidence="2" key="1">
    <citation type="journal article" date="2019" name="Int. J. Syst. Evol. Microbiol.">
        <title>The Global Catalogue of Microorganisms (GCM) 10K type strain sequencing project: providing services to taxonomists for standard genome sequencing and annotation.</title>
        <authorList>
            <consortium name="The Broad Institute Genomics Platform"/>
            <consortium name="The Broad Institute Genome Sequencing Center for Infectious Disease"/>
            <person name="Wu L."/>
            <person name="Ma J."/>
        </authorList>
    </citation>
    <scope>NUCLEOTIDE SEQUENCE [LARGE SCALE GENOMIC DNA]</scope>
    <source>
        <strain evidence="2">CCUG 2113</strain>
    </source>
</reference>
<dbReference type="Proteomes" id="UP001595693">
    <property type="component" value="Unassembled WGS sequence"/>
</dbReference>
<dbReference type="InterPro" id="IPR038282">
    <property type="entry name" value="DUF2267_sf"/>
</dbReference>
<dbReference type="InterPro" id="IPR018727">
    <property type="entry name" value="DUF2267"/>
</dbReference>
<dbReference type="Gene3D" id="1.10.490.110">
    <property type="entry name" value="Uncharacterized conserved protein DUF2267"/>
    <property type="match status" value="1"/>
</dbReference>
<evidence type="ECO:0000313" key="1">
    <source>
        <dbReference type="EMBL" id="MFC3935525.1"/>
    </source>
</evidence>
<dbReference type="Pfam" id="PF10025">
    <property type="entry name" value="DUF2267"/>
    <property type="match status" value="1"/>
</dbReference>
<comment type="caution">
    <text evidence="1">The sequence shown here is derived from an EMBL/GenBank/DDBJ whole genome shotgun (WGS) entry which is preliminary data.</text>
</comment>
<name>A0ABV8DAY9_9BURK</name>
<gene>
    <name evidence="1" type="ORF">ACFOW3_12955</name>
</gene>